<evidence type="ECO:0000256" key="4">
    <source>
        <dbReference type="ARBA" id="ARBA00022763"/>
    </source>
</evidence>
<comment type="similarity">
    <text evidence="1">Belongs to the Nth/MutY family.</text>
</comment>
<keyword evidence="2" id="KW-0004">4Fe-4S</keyword>
<evidence type="ECO:0000256" key="1">
    <source>
        <dbReference type="ARBA" id="ARBA00008343"/>
    </source>
</evidence>
<evidence type="ECO:0000256" key="8">
    <source>
        <dbReference type="ARBA" id="ARBA00023204"/>
    </source>
</evidence>
<keyword evidence="6" id="KW-0408">Iron</keyword>
<dbReference type="EMBL" id="UINC01016396">
    <property type="protein sequence ID" value="SVA68289.1"/>
    <property type="molecule type" value="Genomic_DNA"/>
</dbReference>
<dbReference type="PANTHER" id="PTHR10359:SF18">
    <property type="entry name" value="ENDONUCLEASE III"/>
    <property type="match status" value="1"/>
</dbReference>
<dbReference type="Gene3D" id="1.10.340.30">
    <property type="entry name" value="Hypothetical protein, domain 2"/>
    <property type="match status" value="1"/>
</dbReference>
<dbReference type="CDD" id="cd00056">
    <property type="entry name" value="ENDO3c"/>
    <property type="match status" value="1"/>
</dbReference>
<dbReference type="InterPro" id="IPR003265">
    <property type="entry name" value="HhH-GPD_domain"/>
</dbReference>
<evidence type="ECO:0000256" key="2">
    <source>
        <dbReference type="ARBA" id="ARBA00022485"/>
    </source>
</evidence>
<keyword evidence="3" id="KW-0479">Metal-binding</keyword>
<dbReference type="PROSITE" id="PS01155">
    <property type="entry name" value="ENDONUCLEASE_III_2"/>
    <property type="match status" value="1"/>
</dbReference>
<dbReference type="Pfam" id="PF00633">
    <property type="entry name" value="HHH"/>
    <property type="match status" value="1"/>
</dbReference>
<dbReference type="InterPro" id="IPR011257">
    <property type="entry name" value="DNA_glycosylase"/>
</dbReference>
<dbReference type="GO" id="GO:0003677">
    <property type="term" value="F:DNA binding"/>
    <property type="evidence" value="ECO:0007669"/>
    <property type="project" value="InterPro"/>
</dbReference>
<dbReference type="GO" id="GO:0019104">
    <property type="term" value="F:DNA N-glycosylase activity"/>
    <property type="evidence" value="ECO:0007669"/>
    <property type="project" value="TreeGrafter"/>
</dbReference>
<dbReference type="AlphaFoldDB" id="A0A381XU49"/>
<evidence type="ECO:0000256" key="9">
    <source>
        <dbReference type="ARBA" id="ARBA00023295"/>
    </source>
</evidence>
<dbReference type="FunFam" id="1.10.340.30:FF:000001">
    <property type="entry name" value="Endonuclease III"/>
    <property type="match status" value="1"/>
</dbReference>
<dbReference type="PANTHER" id="PTHR10359">
    <property type="entry name" value="A/G-SPECIFIC ADENINE GLYCOSYLASE/ENDONUCLEASE III"/>
    <property type="match status" value="1"/>
</dbReference>
<dbReference type="InterPro" id="IPR004036">
    <property type="entry name" value="Endonuclease-III-like_CS2"/>
</dbReference>
<dbReference type="GO" id="GO:0051539">
    <property type="term" value="F:4 iron, 4 sulfur cluster binding"/>
    <property type="evidence" value="ECO:0007669"/>
    <property type="project" value="UniProtKB-KW"/>
</dbReference>
<feature type="domain" description="HhH-GPD" evidence="10">
    <location>
        <begin position="7"/>
        <end position="117"/>
    </location>
</feature>
<evidence type="ECO:0000256" key="5">
    <source>
        <dbReference type="ARBA" id="ARBA00022801"/>
    </source>
</evidence>
<keyword evidence="4" id="KW-0227">DNA damage</keyword>
<keyword evidence="8" id="KW-0234">DNA repair</keyword>
<dbReference type="GO" id="GO:0006285">
    <property type="term" value="P:base-excision repair, AP site formation"/>
    <property type="evidence" value="ECO:0007669"/>
    <property type="project" value="TreeGrafter"/>
</dbReference>
<dbReference type="GO" id="GO:0046872">
    <property type="term" value="F:metal ion binding"/>
    <property type="evidence" value="ECO:0007669"/>
    <property type="project" value="UniProtKB-KW"/>
</dbReference>
<dbReference type="SUPFAM" id="SSF48150">
    <property type="entry name" value="DNA-glycosylase"/>
    <property type="match status" value="1"/>
</dbReference>
<evidence type="ECO:0000259" key="10">
    <source>
        <dbReference type="SMART" id="SM00478"/>
    </source>
</evidence>
<feature type="non-terminal residue" evidence="11">
    <location>
        <position position="117"/>
    </location>
</feature>
<keyword evidence="9" id="KW-0326">Glycosidase</keyword>
<evidence type="ECO:0000256" key="7">
    <source>
        <dbReference type="ARBA" id="ARBA00023014"/>
    </source>
</evidence>
<evidence type="ECO:0000256" key="3">
    <source>
        <dbReference type="ARBA" id="ARBA00022723"/>
    </source>
</evidence>
<accession>A0A381XU49</accession>
<dbReference type="InterPro" id="IPR023170">
    <property type="entry name" value="HhH_base_excis_C"/>
</dbReference>
<dbReference type="SMART" id="SM00478">
    <property type="entry name" value="ENDO3c"/>
    <property type="match status" value="1"/>
</dbReference>
<organism evidence="11">
    <name type="scientific">marine metagenome</name>
    <dbReference type="NCBI Taxonomy" id="408172"/>
    <lineage>
        <taxon>unclassified sequences</taxon>
        <taxon>metagenomes</taxon>
        <taxon>ecological metagenomes</taxon>
    </lineage>
</organism>
<evidence type="ECO:0000313" key="11">
    <source>
        <dbReference type="EMBL" id="SVA68289.1"/>
    </source>
</evidence>
<dbReference type="Pfam" id="PF00730">
    <property type="entry name" value="HhH-GPD"/>
    <property type="match status" value="1"/>
</dbReference>
<protein>
    <recommendedName>
        <fullName evidence="10">HhH-GPD domain-containing protein</fullName>
    </recommendedName>
</protein>
<evidence type="ECO:0000256" key="6">
    <source>
        <dbReference type="ARBA" id="ARBA00023004"/>
    </source>
</evidence>
<name>A0A381XU49_9ZZZZ</name>
<gene>
    <name evidence="11" type="ORF">METZ01_LOCUS121143</name>
</gene>
<keyword evidence="7" id="KW-0411">Iron-sulfur</keyword>
<dbReference type="Gene3D" id="1.10.1670.10">
    <property type="entry name" value="Helix-hairpin-Helix base-excision DNA repair enzymes (C-terminal)"/>
    <property type="match status" value="1"/>
</dbReference>
<sequence length="117" mass="13130">MLVATILSAQCTDHRVNQVTQQLFKKYLSPLDFAYCDVSQLAKDVHSCGYHNQKARNIQSSSITIVEEYDGKVPDKLEDLVKLSGVGRKTANCVLGEIYDVPSMVIDTHMIRIMNLL</sequence>
<dbReference type="InterPro" id="IPR000445">
    <property type="entry name" value="HhH_motif"/>
</dbReference>
<proteinExistence type="inferred from homology"/>
<keyword evidence="5" id="KW-0378">Hydrolase</keyword>
<reference evidence="11" key="1">
    <citation type="submission" date="2018-05" db="EMBL/GenBank/DDBJ databases">
        <authorList>
            <person name="Lanie J.A."/>
            <person name="Ng W.-L."/>
            <person name="Kazmierczak K.M."/>
            <person name="Andrzejewski T.M."/>
            <person name="Davidsen T.M."/>
            <person name="Wayne K.J."/>
            <person name="Tettelin H."/>
            <person name="Glass J.I."/>
            <person name="Rusch D."/>
            <person name="Podicherti R."/>
            <person name="Tsui H.-C.T."/>
            <person name="Winkler M.E."/>
        </authorList>
    </citation>
    <scope>NUCLEOTIDE SEQUENCE</scope>
</reference>